<name>A0ABP0U2T6_9BRYO</name>
<organism evidence="2 3">
    <name type="scientific">Sphagnum troendelagicum</name>
    <dbReference type="NCBI Taxonomy" id="128251"/>
    <lineage>
        <taxon>Eukaryota</taxon>
        <taxon>Viridiplantae</taxon>
        <taxon>Streptophyta</taxon>
        <taxon>Embryophyta</taxon>
        <taxon>Bryophyta</taxon>
        <taxon>Sphagnophytina</taxon>
        <taxon>Sphagnopsida</taxon>
        <taxon>Sphagnales</taxon>
        <taxon>Sphagnaceae</taxon>
        <taxon>Sphagnum</taxon>
    </lineage>
</organism>
<reference evidence="2" key="1">
    <citation type="submission" date="2024-02" db="EMBL/GenBank/DDBJ databases">
        <authorList>
            <consortium name="ELIXIR-Norway"/>
            <consortium name="Elixir Norway"/>
        </authorList>
    </citation>
    <scope>NUCLEOTIDE SEQUENCE</scope>
</reference>
<evidence type="ECO:0000256" key="1">
    <source>
        <dbReference type="SAM" id="MobiDB-lite"/>
    </source>
</evidence>
<dbReference type="EMBL" id="OZ019910">
    <property type="protein sequence ID" value="CAK9211236.1"/>
    <property type="molecule type" value="Genomic_DNA"/>
</dbReference>
<dbReference type="Proteomes" id="UP001497512">
    <property type="component" value="Chromosome 18"/>
</dbReference>
<keyword evidence="3" id="KW-1185">Reference proteome</keyword>
<feature type="compositionally biased region" description="Acidic residues" evidence="1">
    <location>
        <begin position="64"/>
        <end position="73"/>
    </location>
</feature>
<feature type="region of interest" description="Disordered" evidence="1">
    <location>
        <begin position="47"/>
        <end position="108"/>
    </location>
</feature>
<feature type="compositionally biased region" description="Basic and acidic residues" evidence="1">
    <location>
        <begin position="94"/>
        <end position="107"/>
    </location>
</feature>
<proteinExistence type="predicted"/>
<evidence type="ECO:0000313" key="3">
    <source>
        <dbReference type="Proteomes" id="UP001497512"/>
    </source>
</evidence>
<gene>
    <name evidence="2" type="ORF">CSSPTR1EN2_LOCUS10558</name>
</gene>
<sequence>MPVSATLALEKHCYVSDSQEELLNLCEGWEHRSSKRCTLDETPSQPFLNLNELPTEPPGVLLESDSEDSDDTECNMGFTQDPVEWVSPPSPSPSKEEVQNGDDRVSNDDSYVATFESDRSQSPTHSCQTSHQRVLHMQASPNVLSTQPLTQLPMETDAQTQTCPDGTPPLPSLPIAEISEQLAPATTAQATPPPFMVSEELPAILAKDVVAVLKEGIIEGTTATLSQVPQDETQVKQWTLRHEVVGMIKEINLQVEFEHSRWLTQEPASGVDNQSEQHEEHPHNQLLGAETVAIENFRNGTDLAVSTEVAEYDLVQTSPRGDQACRVNCLGEETDREEIGPSFKRKLSALDISGKGKAQRIGASHMQVQKFPKTVMDVVRMHSSPVTDAVEEETCGILSVAMRAGVSFPPLLHEKLF</sequence>
<protein>
    <submittedName>
        <fullName evidence="2">Uncharacterized protein</fullName>
    </submittedName>
</protein>
<accession>A0ABP0U2T6</accession>
<evidence type="ECO:0000313" key="2">
    <source>
        <dbReference type="EMBL" id="CAK9211236.1"/>
    </source>
</evidence>